<keyword evidence="4 5" id="KW-0472">Membrane</keyword>
<reference evidence="9 10" key="1">
    <citation type="submission" date="2019-12" db="EMBL/GenBank/DDBJ databases">
        <title>Neisseriaceae gen. nov. sp. Genome sequencing and assembly.</title>
        <authorList>
            <person name="Liu Z."/>
            <person name="Li A."/>
        </authorList>
    </citation>
    <scope>NUCLEOTIDE SEQUENCE [LARGE SCALE GENOMIC DNA]</scope>
    <source>
        <strain evidence="9 10">B2N2-7</strain>
    </source>
</reference>
<feature type="transmembrane region" description="Helical" evidence="5">
    <location>
        <begin position="471"/>
        <end position="492"/>
    </location>
</feature>
<dbReference type="PANTHER" id="PTHR37422">
    <property type="entry name" value="TEICHURONIC ACID BIOSYNTHESIS PROTEIN TUAE"/>
    <property type="match status" value="1"/>
</dbReference>
<feature type="transmembrane region" description="Helical" evidence="5">
    <location>
        <begin position="233"/>
        <end position="249"/>
    </location>
</feature>
<evidence type="ECO:0000256" key="5">
    <source>
        <dbReference type="SAM" id="Phobius"/>
    </source>
</evidence>
<feature type="domain" description="Protein glycosylation ligase" evidence="8">
    <location>
        <begin position="200"/>
        <end position="225"/>
    </location>
</feature>
<dbReference type="Pfam" id="PF04932">
    <property type="entry name" value="Wzy_C"/>
    <property type="match status" value="1"/>
</dbReference>
<evidence type="ECO:0000313" key="9">
    <source>
        <dbReference type="EMBL" id="MXR36595.1"/>
    </source>
</evidence>
<dbReference type="GO" id="GO:0016020">
    <property type="term" value="C:membrane"/>
    <property type="evidence" value="ECO:0007669"/>
    <property type="project" value="UniProtKB-SubCell"/>
</dbReference>
<feature type="transmembrane region" description="Helical" evidence="5">
    <location>
        <begin position="128"/>
        <end position="150"/>
    </location>
</feature>
<name>A0A845BJW1_9NEIS</name>
<feature type="transmembrane region" description="Helical" evidence="5">
    <location>
        <begin position="279"/>
        <end position="298"/>
    </location>
</feature>
<feature type="domain" description="O-antigen ligase-related" evidence="6">
    <location>
        <begin position="238"/>
        <end position="402"/>
    </location>
</feature>
<dbReference type="PANTHER" id="PTHR37422:SF21">
    <property type="entry name" value="EXOQ-LIKE PROTEIN"/>
    <property type="match status" value="1"/>
</dbReference>
<gene>
    <name evidence="9" type="ORF">GQF02_06380</name>
</gene>
<feature type="transmembrane region" description="Helical" evidence="5">
    <location>
        <begin position="210"/>
        <end position="226"/>
    </location>
</feature>
<dbReference type="AlphaFoldDB" id="A0A845BJW1"/>
<dbReference type="Pfam" id="PF11846">
    <property type="entry name" value="Wzy_C_2"/>
    <property type="match status" value="1"/>
</dbReference>
<dbReference type="InterPro" id="IPR051533">
    <property type="entry name" value="WaaL-like"/>
</dbReference>
<dbReference type="EMBL" id="WSSB01000004">
    <property type="protein sequence ID" value="MXR36595.1"/>
    <property type="molecule type" value="Genomic_DNA"/>
</dbReference>
<evidence type="ECO:0000313" key="10">
    <source>
        <dbReference type="Proteomes" id="UP000467214"/>
    </source>
</evidence>
<evidence type="ECO:0000256" key="2">
    <source>
        <dbReference type="ARBA" id="ARBA00022692"/>
    </source>
</evidence>
<dbReference type="InterPro" id="IPR031726">
    <property type="entry name" value="PglL_A"/>
</dbReference>
<feature type="transmembrane region" description="Helical" evidence="5">
    <location>
        <begin position="162"/>
        <end position="190"/>
    </location>
</feature>
<evidence type="ECO:0000259" key="7">
    <source>
        <dbReference type="Pfam" id="PF11846"/>
    </source>
</evidence>
<feature type="domain" description="Virulence factor membrane-bound polymerase C-terminal" evidence="7">
    <location>
        <begin position="426"/>
        <end position="597"/>
    </location>
</feature>
<evidence type="ECO:0000256" key="4">
    <source>
        <dbReference type="ARBA" id="ARBA00023136"/>
    </source>
</evidence>
<comment type="subcellular location">
    <subcellularLocation>
        <location evidence="1">Membrane</location>
        <topology evidence="1">Multi-pass membrane protein</topology>
    </subcellularLocation>
</comment>
<evidence type="ECO:0000259" key="6">
    <source>
        <dbReference type="Pfam" id="PF04932"/>
    </source>
</evidence>
<organism evidence="9 10">
    <name type="scientific">Craterilacuibacter sinensis</name>
    <dbReference type="NCBI Taxonomy" id="2686017"/>
    <lineage>
        <taxon>Bacteria</taxon>
        <taxon>Pseudomonadati</taxon>
        <taxon>Pseudomonadota</taxon>
        <taxon>Betaproteobacteria</taxon>
        <taxon>Neisseriales</taxon>
        <taxon>Neisseriaceae</taxon>
        <taxon>Craterilacuibacter</taxon>
    </lineage>
</organism>
<feature type="transmembrane region" description="Helical" evidence="5">
    <location>
        <begin position="41"/>
        <end position="58"/>
    </location>
</feature>
<keyword evidence="2 5" id="KW-0812">Transmembrane</keyword>
<feature type="transmembrane region" description="Helical" evidence="5">
    <location>
        <begin position="386"/>
        <end position="410"/>
    </location>
</feature>
<dbReference type="Proteomes" id="UP000467214">
    <property type="component" value="Unassembled WGS sequence"/>
</dbReference>
<dbReference type="Pfam" id="PF15864">
    <property type="entry name" value="PglL_A"/>
    <property type="match status" value="1"/>
</dbReference>
<dbReference type="InterPro" id="IPR007016">
    <property type="entry name" value="O-antigen_ligase-rel_domated"/>
</dbReference>
<evidence type="ECO:0000259" key="8">
    <source>
        <dbReference type="Pfam" id="PF15864"/>
    </source>
</evidence>
<dbReference type="InterPro" id="IPR021797">
    <property type="entry name" value="Wzy_C_2"/>
</dbReference>
<comment type="caution">
    <text evidence="9">The sequence shown here is derived from an EMBL/GenBank/DDBJ whole genome shotgun (WGS) entry which is preliminary data.</text>
</comment>
<protein>
    <submittedName>
        <fullName evidence="9">Polymerase</fullName>
    </submittedName>
</protein>
<feature type="transmembrane region" description="Helical" evidence="5">
    <location>
        <begin position="255"/>
        <end position="272"/>
    </location>
</feature>
<keyword evidence="10" id="KW-1185">Reference proteome</keyword>
<evidence type="ECO:0000256" key="1">
    <source>
        <dbReference type="ARBA" id="ARBA00004141"/>
    </source>
</evidence>
<dbReference type="RefSeq" id="WP_160795699.1">
    <property type="nucleotide sequence ID" value="NZ_WSSB01000004.1"/>
</dbReference>
<feature type="transmembrane region" description="Helical" evidence="5">
    <location>
        <begin position="422"/>
        <end position="438"/>
    </location>
</feature>
<proteinExistence type="predicted"/>
<feature type="transmembrane region" description="Helical" evidence="5">
    <location>
        <begin position="100"/>
        <end position="122"/>
    </location>
</feature>
<evidence type="ECO:0000256" key="3">
    <source>
        <dbReference type="ARBA" id="ARBA00022989"/>
    </source>
</evidence>
<sequence>MRLNFAVAPLALLAWALVAILPFLSRIHYVPLPQWFGEASVVWLTLVATGLLGLAGLCRRGFGREVFPGKLIAADAAPTAIHAAAPALTSAHLFAALPRVGVWMLVLAAAWALQGLFVPLLFPGLNQATALAFTALALLAGVTLCLRDWFGDEEIHLRLAQALLAGALLQSLIGLAQVTGLVQVLGGLLFYDSAHVTTNVFGHIGQRNQYAHYLSWGVVAVAYLWAVRSLPRVWALALLVWLALSIAWAGSRTVLLYAAAMLVLSPFWLWRVRDGMARRFAMTLALAALAIIVLQFALPAFNSLLSTLTGQGGVASGVERIAAAGGESMNSRRFAEWHKAWLVFNEAPWLGAGWSQFASHSVALQTRPEFAAAAFNSGLFTNAHNLLLQLLAETGVVGTTLVLGGLLWVGAPFFGRRMAARHLLPVTVLVISLIHSMVEYPLWYLYFPAVGVMALSLAPSRPFVLPRLFQAGAWGLSLWLVVLCATSLPRYWELVGLYTPAANSERRAAQQVRLGEIIEREPLFAFHALNTLDNYLQPTAKDLPQKLAWITRLAAFRPYPDVLLKKAQMEALAGKPDQARRTLQQALASFPTYAPQFMATLAGSEPAWQGLYQEASAARGRLPARYR</sequence>
<keyword evidence="3 5" id="KW-1133">Transmembrane helix</keyword>
<accession>A0A845BJW1</accession>